<dbReference type="InterPro" id="IPR019156">
    <property type="entry name" value="Ataxin-10_domain"/>
</dbReference>
<protein>
    <recommendedName>
        <fullName evidence="5">Ataxin-10 homolog</fullName>
    </recommendedName>
    <alternativeName>
        <fullName evidence="6">Copper transport protein 86</fullName>
    </alternativeName>
</protein>
<accession>G8B9Z3</accession>
<evidence type="ECO:0000256" key="4">
    <source>
        <dbReference type="ARBA" id="ARBA00044746"/>
    </source>
</evidence>
<dbReference type="Proteomes" id="UP000005221">
    <property type="component" value="Chromosome 3"/>
</dbReference>
<dbReference type="GO" id="GO:0005829">
    <property type="term" value="C:cytosol"/>
    <property type="evidence" value="ECO:0007669"/>
    <property type="project" value="TreeGrafter"/>
</dbReference>
<dbReference type="GO" id="GO:0051301">
    <property type="term" value="P:cell division"/>
    <property type="evidence" value="ECO:0007669"/>
    <property type="project" value="UniProtKB-KW"/>
</dbReference>
<dbReference type="EMBL" id="HE605204">
    <property type="protein sequence ID" value="CCE41445.1"/>
    <property type="molecule type" value="Genomic_DNA"/>
</dbReference>
<dbReference type="CGD" id="CAL0000152365">
    <property type="gene designation" value="CPAR2_304340"/>
</dbReference>
<proteinExistence type="inferred from homology"/>
<dbReference type="PANTHER" id="PTHR13255:SF0">
    <property type="entry name" value="ATAXIN-10"/>
    <property type="match status" value="1"/>
</dbReference>
<reference evidence="9" key="3">
    <citation type="submission" date="2011-10" db="EMBL/GenBank/DDBJ databases">
        <title>Transcriptional landscape of the pathogenic yeast Candida parapsilosis.</title>
        <authorList>
            <person name="Guida A."/>
            <person name="Lindstaedt C."/>
            <person name="Maguire S.L."/>
            <person name="Ding C."/>
            <person name="Higgins D.G."/>
            <person name="Harris D."/>
            <person name="Berriman M."/>
            <person name="Butler G."/>
        </authorList>
    </citation>
    <scope>NUCLEOTIDE SEQUENCE</scope>
    <source>
        <strain evidence="9">CDC317</strain>
    </source>
</reference>
<gene>
    <name evidence="8 9" type="ordered locus">CPAR2_304340</name>
</gene>
<evidence type="ECO:0000256" key="2">
    <source>
        <dbReference type="ARBA" id="ARBA00022618"/>
    </source>
</evidence>
<sequence>MASEVNAGIESSLQWLKSSSDGSFEQQLSVLSNLVELSSSLKVQSLESIRPALAYCPSNNVQQLRIYRGILLVIRNLAPSLNPDYFPLVIQSFHEIWKLEVNEWVIKIRQVYWEVLANFQRNQYVVSINDLFSWSDLDFPSPVIHFLFRQFYTEDLDVTNESLLRLLKIKENHVLGAIQKLFLKVDFENVDHDSKMFVHLLYDIITHESFSNWVNQQIEEVKIQWLDLTAIVVQTKEDWNNFQLLGLLIWVESIYSEYAPKLNPETIKEETLERVLSNVLQIFAELAKFKATVQYFEHNSEFLPRLISIFKVIHDNVKRLAMKSKIEEVVNYSHVKSYIIIILSYYCYKSFQNQECIREIGGLSLVLSNCQIDENNPFIKEQAILCVKYLLDQNSKNQQFVADLEAQKTVDDSVLQEVGYKVDIVDGKVSINKRT</sequence>
<reference evidence="11" key="2">
    <citation type="journal article" date="2011" name="BMC Genomics">
        <title>Using RNA-seq to determine the transcriptional landscape and the hypoxic response of the pathogenic yeast Candida parapsilosis.</title>
        <authorList>
            <person name="Guida A."/>
            <person name="Lindstaedt C."/>
            <person name="Maguire S.L."/>
            <person name="Ding C."/>
            <person name="Higgins D.G."/>
            <person name="Corton N.J."/>
            <person name="Berriman M."/>
            <person name="Butler G."/>
        </authorList>
    </citation>
    <scope>GENOME REANNOTATION</scope>
    <source>
        <strain evidence="11">CDC 317 / ATCC MYA-4646</strain>
    </source>
</reference>
<feature type="domain" description="Ataxin-10" evidence="7">
    <location>
        <begin position="335"/>
        <end position="431"/>
    </location>
</feature>
<evidence type="ECO:0000313" key="11">
    <source>
        <dbReference type="Proteomes" id="UP000005221"/>
    </source>
</evidence>
<accession>A0AAJ8W1T6</accession>
<dbReference type="eggNOG" id="KOG2676">
    <property type="taxonomic scope" value="Eukaryota"/>
</dbReference>
<evidence type="ECO:0000256" key="1">
    <source>
        <dbReference type="ARBA" id="ARBA00008384"/>
    </source>
</evidence>
<reference evidence="11" key="1">
    <citation type="journal article" date="2009" name="Nature">
        <title>Evolution of pathogenicity and sexual reproduction in eight Candida genomes.</title>
        <authorList>
            <person name="Butler G."/>
            <person name="Rasmussen M.D."/>
            <person name="Lin M.F."/>
            <person name="Santos M.A."/>
            <person name="Sakthikumar S."/>
            <person name="Munro C.A."/>
            <person name="Rheinbay E."/>
            <person name="Grabherr M."/>
            <person name="Forche A."/>
            <person name="Reedy J.L."/>
            <person name="Agrafioti I."/>
            <person name="Arnaud M.B."/>
            <person name="Bates S."/>
            <person name="Brown A.J."/>
            <person name="Brunke S."/>
            <person name="Costanzo M.C."/>
            <person name="Fitzpatrick D.A."/>
            <person name="de Groot P.W."/>
            <person name="Harris D."/>
            <person name="Hoyer L.L."/>
            <person name="Hube B."/>
            <person name="Klis F.M."/>
            <person name="Kodira C."/>
            <person name="Lennard N."/>
            <person name="Logue M.E."/>
            <person name="Martin R."/>
            <person name="Neiman A.M."/>
            <person name="Nikolaou E."/>
            <person name="Quail M.A."/>
            <person name="Quinn J."/>
            <person name="Santos M.C."/>
            <person name="Schmitzberger F.F."/>
            <person name="Sherlock G."/>
            <person name="Shah P."/>
            <person name="Silverstein K.A."/>
            <person name="Skrzypek M.S."/>
            <person name="Soll D."/>
            <person name="Staggs R."/>
            <person name="Stansfield I."/>
            <person name="Stumpf M.P."/>
            <person name="Sudbery P.E."/>
            <person name="Srikantha T."/>
            <person name="Zeng Q."/>
            <person name="Berman J."/>
            <person name="Berriman M."/>
            <person name="Heitman J."/>
            <person name="Gow N.A."/>
            <person name="Lorenz M.C."/>
            <person name="Birren B.W."/>
            <person name="Kellis M."/>
            <person name="Cuomo C.A."/>
        </authorList>
    </citation>
    <scope>NUCLEOTIDE SEQUENCE [LARGE SCALE GENOMIC DNA]</scope>
    <source>
        <strain evidence="11">CDC 317 / ATCC MYA-4646</strain>
    </source>
</reference>
<dbReference type="SUPFAM" id="SSF48371">
    <property type="entry name" value="ARM repeat"/>
    <property type="match status" value="1"/>
</dbReference>
<dbReference type="AlphaFoldDB" id="G8B9Z3"/>
<name>G8B9Z3_CANPC</name>
<keyword evidence="2" id="KW-0132">Cell division</keyword>
<comment type="similarity">
    <text evidence="1">Belongs to the ataxin-10 family.</text>
</comment>
<dbReference type="InterPro" id="IPR016024">
    <property type="entry name" value="ARM-type_fold"/>
</dbReference>
<keyword evidence="11" id="KW-1185">Reference proteome</keyword>
<evidence type="ECO:0000259" key="7">
    <source>
        <dbReference type="Pfam" id="PF09759"/>
    </source>
</evidence>
<dbReference type="EnsemblFungi" id="CPAR2_304340-T">
    <property type="protein sequence ID" value="CPAR2_304340-T-p1"/>
    <property type="gene ID" value="CPAR2_304340"/>
</dbReference>
<comment type="function">
    <text evidence="4">May play a role in the regulation of cytokinesis.</text>
</comment>
<dbReference type="VEuPathDB" id="FungiDB:CPAR2_304340"/>
<evidence type="ECO:0000256" key="6">
    <source>
        <dbReference type="ARBA" id="ARBA00044805"/>
    </source>
</evidence>
<reference evidence="10" key="4">
    <citation type="submission" date="2025-05" db="UniProtKB">
        <authorList>
            <consortium name="EnsemblFungi"/>
        </authorList>
    </citation>
    <scope>IDENTIFICATION</scope>
</reference>
<evidence type="ECO:0000313" key="8">
    <source>
        <dbReference type="CGD" id="CAL0000152365"/>
    </source>
</evidence>
<dbReference type="Pfam" id="PF09759">
    <property type="entry name" value="Atx10homo_assoc"/>
    <property type="match status" value="1"/>
</dbReference>
<dbReference type="InterPro" id="IPR051374">
    <property type="entry name" value="Ataxin-10/CTR86_families"/>
</dbReference>
<evidence type="ECO:0000313" key="9">
    <source>
        <dbReference type="EMBL" id="CCE41445.1"/>
    </source>
</evidence>
<dbReference type="PANTHER" id="PTHR13255">
    <property type="entry name" value="ATAXIN-10"/>
    <property type="match status" value="1"/>
</dbReference>
<keyword evidence="3" id="KW-0131">Cell cycle</keyword>
<evidence type="ECO:0000313" key="10">
    <source>
        <dbReference type="EnsemblFungi" id="CPAR2_304340-T-p1"/>
    </source>
</evidence>
<evidence type="ECO:0000256" key="5">
    <source>
        <dbReference type="ARBA" id="ARBA00044801"/>
    </source>
</evidence>
<organism evidence="9 11">
    <name type="scientific">Candida parapsilosis (strain CDC 317 / ATCC MYA-4646)</name>
    <name type="common">Yeast</name>
    <name type="synonym">Monilia parapsilosis</name>
    <dbReference type="NCBI Taxonomy" id="578454"/>
    <lineage>
        <taxon>Eukaryota</taxon>
        <taxon>Fungi</taxon>
        <taxon>Dikarya</taxon>
        <taxon>Ascomycota</taxon>
        <taxon>Saccharomycotina</taxon>
        <taxon>Pichiomycetes</taxon>
        <taxon>Debaryomycetaceae</taxon>
        <taxon>Candida/Lodderomyces clade</taxon>
        <taxon>Candida</taxon>
    </lineage>
</organism>
<evidence type="ECO:0000256" key="3">
    <source>
        <dbReference type="ARBA" id="ARBA00023306"/>
    </source>
</evidence>